<feature type="non-terminal residue" evidence="2">
    <location>
        <position position="94"/>
    </location>
</feature>
<comment type="caution">
    <text evidence="2">The sequence shown here is derived from an EMBL/GenBank/DDBJ whole genome shotgun (WGS) entry which is preliminary data.</text>
</comment>
<dbReference type="AlphaFoldDB" id="A0A6N7ZNL5"/>
<reference evidence="2 3" key="1">
    <citation type="submission" date="2019-11" db="EMBL/GenBank/DDBJ databases">
        <title>Cellulosimicrobium composti sp. nov. isolated from a compost.</title>
        <authorList>
            <person name="Yang Y."/>
        </authorList>
    </citation>
    <scope>NUCLEOTIDE SEQUENCE [LARGE SCALE GENOMIC DNA]</scope>
    <source>
        <strain evidence="2 3">BIT-GX5</strain>
    </source>
</reference>
<evidence type="ECO:0000313" key="3">
    <source>
        <dbReference type="Proteomes" id="UP000440668"/>
    </source>
</evidence>
<dbReference type="Proteomes" id="UP000440668">
    <property type="component" value="Unassembled WGS sequence"/>
</dbReference>
<name>A0A6N7ZNL5_9MICO</name>
<protein>
    <submittedName>
        <fullName evidence="2">Uncharacterized protein</fullName>
    </submittedName>
</protein>
<accession>A0A6N7ZNL5</accession>
<sequence>MTNEAPGRGPDYDAWAEQIEADDRPVKRTGKALRGEAARAYAHQMLTAAAETPEEVAAVERAAAGGRPTLAADRPSGKSPLWQVRAPERLDAAL</sequence>
<organism evidence="2 3">
    <name type="scientific">Cellulosimicrobium composti</name>
    <dbReference type="NCBI Taxonomy" id="2672572"/>
    <lineage>
        <taxon>Bacteria</taxon>
        <taxon>Bacillati</taxon>
        <taxon>Actinomycetota</taxon>
        <taxon>Actinomycetes</taxon>
        <taxon>Micrococcales</taxon>
        <taxon>Promicromonosporaceae</taxon>
        <taxon>Cellulosimicrobium</taxon>
    </lineage>
</organism>
<proteinExistence type="predicted"/>
<gene>
    <name evidence="2" type="ORF">GJV82_19275</name>
</gene>
<dbReference type="RefSeq" id="WP_155100338.1">
    <property type="nucleotide sequence ID" value="NZ_WMKA01000130.1"/>
</dbReference>
<feature type="region of interest" description="Disordered" evidence="1">
    <location>
        <begin position="67"/>
        <end position="94"/>
    </location>
</feature>
<dbReference type="EMBL" id="WMKA01000130">
    <property type="protein sequence ID" value="MTG91061.1"/>
    <property type="molecule type" value="Genomic_DNA"/>
</dbReference>
<evidence type="ECO:0000313" key="2">
    <source>
        <dbReference type="EMBL" id="MTG91061.1"/>
    </source>
</evidence>
<evidence type="ECO:0000256" key="1">
    <source>
        <dbReference type="SAM" id="MobiDB-lite"/>
    </source>
</evidence>